<accession>A0A9D1X5Y7</accession>
<sequence length="146" mass="17144">MIDIPKVHRMTRLAVYEKGPGKKELKMHRYSLRTYLSLKLLGSFFAVTTACVLGAGIYMTRYYSNIITEGLAFSYNRIFLRLLIVYGVILAISLIATFVIQRKRYLRMLRNVSRYDRKLYALKKYLDGEDMQKKDVEEKEDGEVLR</sequence>
<gene>
    <name evidence="2" type="ORF">H9849_08750</name>
</gene>
<dbReference type="AlphaFoldDB" id="A0A9D1X5Y7"/>
<proteinExistence type="predicted"/>
<feature type="transmembrane region" description="Helical" evidence="1">
    <location>
        <begin position="36"/>
        <end position="58"/>
    </location>
</feature>
<dbReference type="EMBL" id="DXEQ01000262">
    <property type="protein sequence ID" value="HIX73096.1"/>
    <property type="molecule type" value="Genomic_DNA"/>
</dbReference>
<keyword evidence="1" id="KW-0472">Membrane</keyword>
<reference evidence="2" key="1">
    <citation type="journal article" date="2021" name="PeerJ">
        <title>Extensive microbial diversity within the chicken gut microbiome revealed by metagenomics and culture.</title>
        <authorList>
            <person name="Gilroy R."/>
            <person name="Ravi A."/>
            <person name="Getino M."/>
            <person name="Pursley I."/>
            <person name="Horton D.L."/>
            <person name="Alikhan N.F."/>
            <person name="Baker D."/>
            <person name="Gharbi K."/>
            <person name="Hall N."/>
            <person name="Watson M."/>
            <person name="Adriaenssens E.M."/>
            <person name="Foster-Nyarko E."/>
            <person name="Jarju S."/>
            <person name="Secka A."/>
            <person name="Antonio M."/>
            <person name="Oren A."/>
            <person name="Chaudhuri R.R."/>
            <person name="La Ragione R."/>
            <person name="Hildebrand F."/>
            <person name="Pallen M.J."/>
        </authorList>
    </citation>
    <scope>NUCLEOTIDE SEQUENCE</scope>
    <source>
        <strain evidence="2">ChiSxjej3B15-1167</strain>
    </source>
</reference>
<keyword evidence="1" id="KW-1133">Transmembrane helix</keyword>
<reference evidence="2" key="2">
    <citation type="submission" date="2021-04" db="EMBL/GenBank/DDBJ databases">
        <authorList>
            <person name="Gilroy R."/>
        </authorList>
    </citation>
    <scope>NUCLEOTIDE SEQUENCE</scope>
    <source>
        <strain evidence="2">ChiSxjej3B15-1167</strain>
    </source>
</reference>
<dbReference type="Proteomes" id="UP000886805">
    <property type="component" value="Unassembled WGS sequence"/>
</dbReference>
<protein>
    <submittedName>
        <fullName evidence="2">Uncharacterized protein</fullName>
    </submittedName>
</protein>
<organism evidence="2 3">
    <name type="scientific">Candidatus Anaerobutyricum stercoripullorum</name>
    <dbReference type="NCBI Taxonomy" id="2838456"/>
    <lineage>
        <taxon>Bacteria</taxon>
        <taxon>Bacillati</taxon>
        <taxon>Bacillota</taxon>
        <taxon>Clostridia</taxon>
        <taxon>Lachnospirales</taxon>
        <taxon>Lachnospiraceae</taxon>
        <taxon>Anaerobutyricum</taxon>
    </lineage>
</organism>
<evidence type="ECO:0000313" key="2">
    <source>
        <dbReference type="EMBL" id="HIX73096.1"/>
    </source>
</evidence>
<evidence type="ECO:0000256" key="1">
    <source>
        <dbReference type="SAM" id="Phobius"/>
    </source>
</evidence>
<name>A0A9D1X5Y7_9FIRM</name>
<evidence type="ECO:0000313" key="3">
    <source>
        <dbReference type="Proteomes" id="UP000886805"/>
    </source>
</evidence>
<keyword evidence="1" id="KW-0812">Transmembrane</keyword>
<feature type="transmembrane region" description="Helical" evidence="1">
    <location>
        <begin position="78"/>
        <end position="100"/>
    </location>
</feature>
<comment type="caution">
    <text evidence="2">The sequence shown here is derived from an EMBL/GenBank/DDBJ whole genome shotgun (WGS) entry which is preliminary data.</text>
</comment>